<keyword evidence="5" id="KW-1185">Reference proteome</keyword>
<dbReference type="AlphaFoldDB" id="A0A7L5E314"/>
<organism evidence="4 5">
    <name type="scientific">Mucilaginibacter robiniae</name>
    <dbReference type="NCBI Taxonomy" id="2728022"/>
    <lineage>
        <taxon>Bacteria</taxon>
        <taxon>Pseudomonadati</taxon>
        <taxon>Bacteroidota</taxon>
        <taxon>Sphingobacteriia</taxon>
        <taxon>Sphingobacteriales</taxon>
        <taxon>Sphingobacteriaceae</taxon>
        <taxon>Mucilaginibacter</taxon>
    </lineage>
</organism>
<gene>
    <name evidence="4" type="ORF">HH214_14260</name>
</gene>
<dbReference type="SUPFAM" id="SSF53756">
    <property type="entry name" value="UDP-Glycosyltransferase/glycogen phosphorylase"/>
    <property type="match status" value="1"/>
</dbReference>
<feature type="domain" description="Glycosyltransferase subfamily 4-like N-terminal" evidence="3">
    <location>
        <begin position="23"/>
        <end position="184"/>
    </location>
</feature>
<dbReference type="Pfam" id="PF13439">
    <property type="entry name" value="Glyco_transf_4"/>
    <property type="match status" value="1"/>
</dbReference>
<dbReference type="InterPro" id="IPR028098">
    <property type="entry name" value="Glyco_trans_4-like_N"/>
</dbReference>
<evidence type="ECO:0000259" key="2">
    <source>
        <dbReference type="Pfam" id="PF00534"/>
    </source>
</evidence>
<keyword evidence="1 4" id="KW-0808">Transferase</keyword>
<protein>
    <submittedName>
        <fullName evidence="4">Glycosyltransferase family 4 protein</fullName>
    </submittedName>
</protein>
<dbReference type="Proteomes" id="UP000503278">
    <property type="component" value="Chromosome"/>
</dbReference>
<dbReference type="EMBL" id="CP051682">
    <property type="protein sequence ID" value="QJD96948.1"/>
    <property type="molecule type" value="Genomic_DNA"/>
</dbReference>
<evidence type="ECO:0000313" key="4">
    <source>
        <dbReference type="EMBL" id="QJD96948.1"/>
    </source>
</evidence>
<name>A0A7L5E314_9SPHI</name>
<dbReference type="Pfam" id="PF00534">
    <property type="entry name" value="Glycos_transf_1"/>
    <property type="match status" value="1"/>
</dbReference>
<dbReference type="Gene3D" id="3.40.50.2000">
    <property type="entry name" value="Glycogen Phosphorylase B"/>
    <property type="match status" value="2"/>
</dbReference>
<dbReference type="PANTHER" id="PTHR46401:SF2">
    <property type="entry name" value="GLYCOSYLTRANSFERASE WBBK-RELATED"/>
    <property type="match status" value="1"/>
</dbReference>
<evidence type="ECO:0000313" key="5">
    <source>
        <dbReference type="Proteomes" id="UP000503278"/>
    </source>
</evidence>
<dbReference type="PANTHER" id="PTHR46401">
    <property type="entry name" value="GLYCOSYLTRANSFERASE WBBK-RELATED"/>
    <property type="match status" value="1"/>
</dbReference>
<dbReference type="KEGG" id="mrob:HH214_14260"/>
<dbReference type="CDD" id="cd03801">
    <property type="entry name" value="GT4_PimA-like"/>
    <property type="match status" value="1"/>
</dbReference>
<feature type="domain" description="Glycosyl transferase family 1" evidence="2">
    <location>
        <begin position="207"/>
        <end position="356"/>
    </location>
</feature>
<dbReference type="GO" id="GO:0016757">
    <property type="term" value="F:glycosyltransferase activity"/>
    <property type="evidence" value="ECO:0007669"/>
    <property type="project" value="InterPro"/>
</dbReference>
<dbReference type="RefSeq" id="WP_169608714.1">
    <property type="nucleotide sequence ID" value="NZ_CP051682.1"/>
</dbReference>
<reference evidence="4 5" key="1">
    <citation type="submission" date="2020-04" db="EMBL/GenBank/DDBJ databases">
        <title>Genome sequencing of novel species.</title>
        <authorList>
            <person name="Heo J."/>
            <person name="Kim S.-J."/>
            <person name="Kim J.-S."/>
            <person name="Hong S.-B."/>
            <person name="Kwon S.-W."/>
        </authorList>
    </citation>
    <scope>NUCLEOTIDE SEQUENCE [LARGE SCALE GENOMIC DNA]</scope>
    <source>
        <strain evidence="4 5">F39-2</strain>
    </source>
</reference>
<evidence type="ECO:0000256" key="1">
    <source>
        <dbReference type="ARBA" id="ARBA00022679"/>
    </source>
</evidence>
<sequence length="390" mass="43690">MKIAVASLGDPRSVKTWSGIPAHIIKALENRGHQIVAISLRKPAEPWYYNWLRRYYYNTQKKWFMAFVEKKVLQAIGQQFDQEVNQANPDVVLAIHADFLAYTTFKQPSVSIHDTTFASLLGYYKDFSSLTRRSIKAGNDMYQKALNKVDAAVFSATWASNSALNDYQVRASKIHTIPLGANLDHAPAMQDVQAWINRRADDEICRFLFLGVVWERKGGPDAVKFVAELNRLGIKSNLTVVGCKADVPAEYQQYVIQAGFLRKDVPAEAEKLNNLFQQSHALLLPSVAECYGCVYCEANAYGTPAIGRDTGGIPEIIKDGVNGLLMQVGETPQSLASRWVAIWRSKEAYQNISLSARAEFDNRLNYDVFCDQLETVINSVQSLVSTTSFK</sequence>
<evidence type="ECO:0000259" key="3">
    <source>
        <dbReference type="Pfam" id="PF13439"/>
    </source>
</evidence>
<proteinExistence type="predicted"/>
<accession>A0A7L5E314</accession>
<dbReference type="InterPro" id="IPR001296">
    <property type="entry name" value="Glyco_trans_1"/>
</dbReference>
<dbReference type="GO" id="GO:0009103">
    <property type="term" value="P:lipopolysaccharide biosynthetic process"/>
    <property type="evidence" value="ECO:0007669"/>
    <property type="project" value="TreeGrafter"/>
</dbReference>